<gene>
    <name evidence="1" type="ORF">HUK38_10045</name>
</gene>
<dbReference type="RefSeq" id="WP_182584196.1">
    <property type="nucleotide sequence ID" value="NZ_JABVCQ010000021.1"/>
</dbReference>
<accession>A0A839HHU7</accession>
<evidence type="ECO:0000313" key="2">
    <source>
        <dbReference type="Proteomes" id="UP000548632"/>
    </source>
</evidence>
<reference evidence="1 2" key="1">
    <citation type="journal article" date="2020" name="Arch. Microbiol.">
        <title>The genome sequence of the giant phototrophic gammaproteobacterium Thiospirillum jenense gives insight into its physiological properties and phylogenetic relationships.</title>
        <authorList>
            <person name="Imhoff J.F."/>
            <person name="Meyer T.E."/>
            <person name="Kyndt J.A."/>
        </authorList>
    </citation>
    <scope>NUCLEOTIDE SEQUENCE [LARGE SCALE GENOMIC DNA]</scope>
    <source>
        <strain evidence="1 2">DSM 216</strain>
    </source>
</reference>
<sequence>MIPIIILAARAIVPIAKNAVEDYFEYDIEEGINQLQETLDQHTVMLSAIQSSLTAIGTAATMGCALSAVSVFQLLLIQKSLKRIEKKLDTGFLDLKVFVQEKIDNLLDQQQQQRLSEGFHYYLQGVEEMKSAILMTNPDNKRLALNESISMFRKALAIYDSRQDYNNTNLPARLRRMECAWAIEAMIAEVYSLQQEYSASINSYKKLKNRITAEVCFMEDKISEADFQFILSDFCHIYENDFVIIDRKIALMDAMTHAQDIQHLLELLEAENTPNTETDESVLKDKAMLFQNMPVPAGRYYLQCLSSDSEKEKHITSVINHSKIYLFDLKTSNVTDHWHLSQICEVKTQLDNKIIIAEVKDKKTSKAKNSASSSSDSLNNFNAPITLNGRHYLSIQHYYQNLKERLVKFKGDQQFIESIVLICLFMDCSGKSCLLTAEGFTQSSLLSEFNQKSETKLFQEYASRFQFDVAIAHQKINEKLEMLKKYDIDLLLETCCALTAECDCLDFERMTTAASMFYNLRFNTAKPFDFNLDPRRLVYLKIPDYMYRFLAARMTSLNNAYAWVYTQQKNNRIVQ</sequence>
<keyword evidence="2" id="KW-1185">Reference proteome</keyword>
<dbReference type="EMBL" id="JABVCQ010000021">
    <property type="protein sequence ID" value="MBB1126568.1"/>
    <property type="molecule type" value="Genomic_DNA"/>
</dbReference>
<organism evidence="1 2">
    <name type="scientific">Thiospirillum jenense</name>
    <dbReference type="NCBI Taxonomy" id="1653858"/>
    <lineage>
        <taxon>Bacteria</taxon>
        <taxon>Pseudomonadati</taxon>
        <taxon>Pseudomonadota</taxon>
        <taxon>Gammaproteobacteria</taxon>
        <taxon>Chromatiales</taxon>
        <taxon>Chromatiaceae</taxon>
        <taxon>Thiospirillum</taxon>
    </lineage>
</organism>
<comment type="caution">
    <text evidence="1">The sequence shown here is derived from an EMBL/GenBank/DDBJ whole genome shotgun (WGS) entry which is preliminary data.</text>
</comment>
<dbReference type="AlphaFoldDB" id="A0A839HHU7"/>
<dbReference type="Proteomes" id="UP000548632">
    <property type="component" value="Unassembled WGS sequence"/>
</dbReference>
<protein>
    <submittedName>
        <fullName evidence="1">Uncharacterized protein</fullName>
    </submittedName>
</protein>
<name>A0A839HHU7_9GAMM</name>
<proteinExistence type="predicted"/>
<evidence type="ECO:0000313" key="1">
    <source>
        <dbReference type="EMBL" id="MBB1126568.1"/>
    </source>
</evidence>